<sequence length="218" mass="23145">MPRVRPATAVCLAALAVSAVGCKDDGAAPKDKGSHKPSEGSTSSPDSSGKPEGSGKPDSSAKPGGQDVDADLGRTLKLGESTTVDYKRAGNRTGTLRLTARSVQKGSQQDLGEAELETEQRSMQPYYVTVRYENVGDTTISAYDTPTGLRDSRGEEADPVVTVAGEVSECPKVEEYELVAGATHTNCKVFLLPKGESPSVVKYTGDFDKEPVYWKARK</sequence>
<dbReference type="Gene3D" id="2.60.40.1240">
    <property type="match status" value="1"/>
</dbReference>
<reference evidence="3 4" key="1">
    <citation type="journal article" date="2016" name="Front. Microbiol.">
        <title>Comparative Genomics Analysis of Streptomyces Species Reveals Their Adaptation to the Marine Environment and Their Diversity at the Genomic Level.</title>
        <authorList>
            <person name="Tian X."/>
            <person name="Zhang Z."/>
            <person name="Yang T."/>
            <person name="Chen M."/>
            <person name="Li J."/>
            <person name="Chen F."/>
            <person name="Yang J."/>
            <person name="Li W."/>
            <person name="Zhang B."/>
            <person name="Zhang Z."/>
            <person name="Wu J."/>
            <person name="Zhang C."/>
            <person name="Long L."/>
            <person name="Xiao J."/>
        </authorList>
    </citation>
    <scope>NUCLEOTIDE SEQUENCE [LARGE SCALE GENOMIC DNA]</scope>
    <source>
        <strain evidence="3 4">SCSIO 02100</strain>
    </source>
</reference>
<feature type="compositionally biased region" description="Low complexity" evidence="2">
    <location>
        <begin position="39"/>
        <end position="51"/>
    </location>
</feature>
<evidence type="ECO:0000313" key="3">
    <source>
        <dbReference type="EMBL" id="OEU95764.1"/>
    </source>
</evidence>
<accession>A0A1E7JW71</accession>
<feature type="compositionally biased region" description="Basic and acidic residues" evidence="2">
    <location>
        <begin position="23"/>
        <end position="38"/>
    </location>
</feature>
<evidence type="ECO:0000256" key="1">
    <source>
        <dbReference type="ARBA" id="ARBA00022729"/>
    </source>
</evidence>
<evidence type="ECO:0000313" key="4">
    <source>
        <dbReference type="Proteomes" id="UP000176101"/>
    </source>
</evidence>
<dbReference type="RefSeq" id="WP_070198668.1">
    <property type="nucleotide sequence ID" value="NZ_LJGU01000150.1"/>
</dbReference>
<dbReference type="Proteomes" id="UP000176101">
    <property type="component" value="Unassembled WGS sequence"/>
</dbReference>
<organism evidence="3 4">
    <name type="scientific">Streptomyces oceani</name>
    <dbReference type="NCBI Taxonomy" id="1075402"/>
    <lineage>
        <taxon>Bacteria</taxon>
        <taxon>Bacillati</taxon>
        <taxon>Actinomycetota</taxon>
        <taxon>Actinomycetes</taxon>
        <taxon>Kitasatosporales</taxon>
        <taxon>Streptomycetaceae</taxon>
        <taxon>Streptomyces</taxon>
    </lineage>
</organism>
<proteinExistence type="predicted"/>
<name>A0A1E7JW71_9ACTN</name>
<keyword evidence="1" id="KW-0732">Signal</keyword>
<feature type="region of interest" description="Disordered" evidence="2">
    <location>
        <begin position="23"/>
        <end position="119"/>
    </location>
</feature>
<dbReference type="InterPro" id="IPR029050">
    <property type="entry name" value="Immunoprotect_excell_Ig-like"/>
</dbReference>
<gene>
    <name evidence="3" type="ORF">AN216_23295</name>
</gene>
<dbReference type="STRING" id="1075402.AN216_23295"/>
<evidence type="ECO:0000256" key="2">
    <source>
        <dbReference type="SAM" id="MobiDB-lite"/>
    </source>
</evidence>
<dbReference type="AlphaFoldDB" id="A0A1E7JW71"/>
<evidence type="ECO:0008006" key="5">
    <source>
        <dbReference type="Google" id="ProtNLM"/>
    </source>
</evidence>
<keyword evidence="4" id="KW-1185">Reference proteome</keyword>
<comment type="caution">
    <text evidence="3">The sequence shown here is derived from an EMBL/GenBank/DDBJ whole genome shotgun (WGS) entry which is preliminary data.</text>
</comment>
<dbReference type="OrthoDB" id="4226479at2"/>
<protein>
    <recommendedName>
        <fullName evidence="5">DUF4352 domain-containing protein</fullName>
    </recommendedName>
</protein>
<dbReference type="EMBL" id="LJGU01000150">
    <property type="protein sequence ID" value="OEU95764.1"/>
    <property type="molecule type" value="Genomic_DNA"/>
</dbReference>
<dbReference type="PROSITE" id="PS51257">
    <property type="entry name" value="PROKAR_LIPOPROTEIN"/>
    <property type="match status" value="1"/>
</dbReference>
<feature type="compositionally biased region" description="Polar residues" evidence="2">
    <location>
        <begin position="92"/>
        <end position="110"/>
    </location>
</feature>